<evidence type="ECO:0000313" key="2">
    <source>
        <dbReference type="EMBL" id="KTR85931.1"/>
    </source>
</evidence>
<dbReference type="Proteomes" id="UP000070810">
    <property type="component" value="Unassembled WGS sequence"/>
</dbReference>
<feature type="region of interest" description="Disordered" evidence="1">
    <location>
        <begin position="69"/>
        <end position="92"/>
    </location>
</feature>
<sequence>MSASPDSAGARVSSAAGAAIASAAEPRSAAAITSAAATLRAQVAIRQRRWAWLSGMGYSKGRAGSWPASAAAGAERGRIARLPPRGTPGVWG</sequence>
<evidence type="ECO:0000313" key="3">
    <source>
        <dbReference type="Proteomes" id="UP000070810"/>
    </source>
</evidence>
<evidence type="ECO:0000256" key="1">
    <source>
        <dbReference type="SAM" id="MobiDB-lite"/>
    </source>
</evidence>
<organism evidence="2 3">
    <name type="scientific">Leucobacter chromiiresistens</name>
    <dbReference type="NCBI Taxonomy" id="1079994"/>
    <lineage>
        <taxon>Bacteria</taxon>
        <taxon>Bacillati</taxon>
        <taxon>Actinomycetota</taxon>
        <taxon>Actinomycetes</taxon>
        <taxon>Micrococcales</taxon>
        <taxon>Microbacteriaceae</taxon>
        <taxon>Leucobacter</taxon>
    </lineage>
</organism>
<proteinExistence type="predicted"/>
<comment type="caution">
    <text evidence="2">The sequence shown here is derived from an EMBL/GenBank/DDBJ whole genome shotgun (WGS) entry which is preliminary data.</text>
</comment>
<gene>
    <name evidence="2" type="ORF">NS354_07145</name>
</gene>
<accession>A0A147ENB6</accession>
<dbReference type="PATRIC" id="fig|1079994.3.peg.1552"/>
<dbReference type="EMBL" id="LDRK01000035">
    <property type="protein sequence ID" value="KTR85931.1"/>
    <property type="molecule type" value="Genomic_DNA"/>
</dbReference>
<dbReference type="AlphaFoldDB" id="A0A147ENB6"/>
<protein>
    <submittedName>
        <fullName evidence="2">Uncharacterized protein</fullName>
    </submittedName>
</protein>
<name>A0A147ENB6_9MICO</name>
<keyword evidence="3" id="KW-1185">Reference proteome</keyword>
<reference evidence="2 3" key="1">
    <citation type="journal article" date="2016" name="Front. Microbiol.">
        <title>Genomic Resource of Rice Seed Associated Bacteria.</title>
        <authorList>
            <person name="Midha S."/>
            <person name="Bansal K."/>
            <person name="Sharma S."/>
            <person name="Kumar N."/>
            <person name="Patil P.P."/>
            <person name="Chaudhry V."/>
            <person name="Patil P.B."/>
        </authorList>
    </citation>
    <scope>NUCLEOTIDE SEQUENCE [LARGE SCALE GENOMIC DNA]</scope>
    <source>
        <strain evidence="2 3">NS354</strain>
    </source>
</reference>